<feature type="compositionally biased region" description="Polar residues" evidence="4">
    <location>
        <begin position="325"/>
        <end position="355"/>
    </location>
</feature>
<keyword evidence="2 3" id="KW-0175">Coiled coil</keyword>
<evidence type="ECO:0000256" key="3">
    <source>
        <dbReference type="SAM" id="Coils"/>
    </source>
</evidence>
<evidence type="ECO:0000256" key="1">
    <source>
        <dbReference type="ARBA" id="ARBA00006461"/>
    </source>
</evidence>
<accession>A0AAD6EZ47</accession>
<feature type="compositionally biased region" description="Low complexity" evidence="4">
    <location>
        <begin position="139"/>
        <end position="160"/>
    </location>
</feature>
<feature type="compositionally biased region" description="Low complexity" evidence="4">
    <location>
        <begin position="370"/>
        <end position="388"/>
    </location>
</feature>
<evidence type="ECO:0000313" key="6">
    <source>
        <dbReference type="Proteomes" id="UP001210211"/>
    </source>
</evidence>
<feature type="compositionally biased region" description="Acidic residues" evidence="4">
    <location>
        <begin position="35"/>
        <end position="53"/>
    </location>
</feature>
<comment type="caution">
    <text evidence="5">The sequence shown here is derived from an EMBL/GenBank/DDBJ whole genome shotgun (WGS) entry which is preliminary data.</text>
</comment>
<feature type="compositionally biased region" description="Polar residues" evidence="4">
    <location>
        <begin position="96"/>
        <end position="108"/>
    </location>
</feature>
<dbReference type="Proteomes" id="UP001210211">
    <property type="component" value="Unassembled WGS sequence"/>
</dbReference>
<feature type="compositionally biased region" description="Basic and acidic residues" evidence="4">
    <location>
        <begin position="54"/>
        <end position="86"/>
    </location>
</feature>
<evidence type="ECO:0000313" key="5">
    <source>
        <dbReference type="EMBL" id="KAJ3706213.1"/>
    </source>
</evidence>
<dbReference type="GO" id="GO:0006360">
    <property type="term" value="P:transcription by RNA polymerase I"/>
    <property type="evidence" value="ECO:0007669"/>
    <property type="project" value="TreeGrafter"/>
</dbReference>
<protein>
    <recommendedName>
        <fullName evidence="7">Protein SPT2 homolog</fullName>
    </recommendedName>
</protein>
<gene>
    <name evidence="5" type="ORF">LUZ61_009918</name>
</gene>
<feature type="region of interest" description="Disordered" evidence="4">
    <location>
        <begin position="35"/>
        <end position="415"/>
    </location>
</feature>
<proteinExistence type="inferred from homology"/>
<feature type="compositionally biased region" description="Polar residues" evidence="4">
    <location>
        <begin position="237"/>
        <end position="276"/>
    </location>
</feature>
<evidence type="ECO:0000256" key="2">
    <source>
        <dbReference type="ARBA" id="ARBA00023054"/>
    </source>
</evidence>
<dbReference type="PANTHER" id="PTHR22691:SF8">
    <property type="entry name" value="PROTEIN SPT2 HOMOLOG"/>
    <property type="match status" value="1"/>
</dbReference>
<dbReference type="GO" id="GO:0042393">
    <property type="term" value="F:histone binding"/>
    <property type="evidence" value="ECO:0007669"/>
    <property type="project" value="TreeGrafter"/>
</dbReference>
<dbReference type="Pfam" id="PF08243">
    <property type="entry name" value="SPT2"/>
    <property type="match status" value="1"/>
</dbReference>
<sequence length="491" mass="55151">MGYGDGRSHIQALLIYYQGLGYNCTKMRHQYNDDYYDEEEGYEDEYEEEEEEQEQVREPPKSTKEEKEYLREREKLKEKYRQKLLKETASALGRSSLRNTPKATSNDKFGSFFGPSSPGIAPRVIEETKSMKENGYLHSSSSNPSGSSTSVSKGTVPTSSRPKSSNGHSHRPRVVNEVKKKAEILKGNRDYSFLFSDDADVPPQPSTKNTSQSKSNPSTSQPSSAKHIKEPSRGHLTGSNGRSAPSAASTTAQRHLQQQHPRQGNTAQRHPQQQLQRPGASRQPLPQSNRPRPMPSGSHRSGPSTSTKAPTKATAANKPPMKAVNGTSNSHTVVKKTTVSSNSRPYVSPPAQQRPTEQKRIGSFSAKPGMKSAPPSKSQPSKQMSSSANGRVREREDRNVTLKKKPAAKRPFDDEDEEAISMIRKMFNYNPNRWAGSDEDDSDMEVGFDVIQKEELRSLKIARKEDEEQLRLIEEEERRERMRKKRKLQHG</sequence>
<comment type="similarity">
    <text evidence="1">Belongs to the SPT2 family.</text>
</comment>
<evidence type="ECO:0000256" key="4">
    <source>
        <dbReference type="SAM" id="MobiDB-lite"/>
    </source>
</evidence>
<feature type="compositionally biased region" description="Low complexity" evidence="4">
    <location>
        <begin position="206"/>
        <end position="224"/>
    </location>
</feature>
<feature type="compositionally biased region" description="Basic and acidic residues" evidence="4">
    <location>
        <begin position="391"/>
        <end position="400"/>
    </location>
</feature>
<dbReference type="SMART" id="SM00784">
    <property type="entry name" value="SPT2"/>
    <property type="match status" value="1"/>
</dbReference>
<dbReference type="GO" id="GO:0006334">
    <property type="term" value="P:nucleosome assembly"/>
    <property type="evidence" value="ECO:0007669"/>
    <property type="project" value="TreeGrafter"/>
</dbReference>
<feature type="compositionally biased region" description="Low complexity" evidence="4">
    <location>
        <begin position="303"/>
        <end position="323"/>
    </location>
</feature>
<keyword evidence="6" id="KW-1185">Reference proteome</keyword>
<evidence type="ECO:0008006" key="7">
    <source>
        <dbReference type="Google" id="ProtNLM"/>
    </source>
</evidence>
<dbReference type="PANTHER" id="PTHR22691">
    <property type="entry name" value="YEAST SPT2-RELATED"/>
    <property type="match status" value="1"/>
</dbReference>
<dbReference type="GO" id="GO:0003677">
    <property type="term" value="F:DNA binding"/>
    <property type="evidence" value="ECO:0007669"/>
    <property type="project" value="TreeGrafter"/>
</dbReference>
<dbReference type="InterPro" id="IPR013256">
    <property type="entry name" value="Chromatin_SPT2"/>
</dbReference>
<dbReference type="AlphaFoldDB" id="A0AAD6EZ47"/>
<feature type="compositionally biased region" description="Basic and acidic residues" evidence="4">
    <location>
        <begin position="174"/>
        <end position="189"/>
    </location>
</feature>
<dbReference type="GO" id="GO:0005730">
    <property type="term" value="C:nucleolus"/>
    <property type="evidence" value="ECO:0007669"/>
    <property type="project" value="TreeGrafter"/>
</dbReference>
<name>A0AAD6EZ47_9POAL</name>
<feature type="coiled-coil region" evidence="3">
    <location>
        <begin position="456"/>
        <end position="485"/>
    </location>
</feature>
<organism evidence="5 6">
    <name type="scientific">Rhynchospora tenuis</name>
    <dbReference type="NCBI Taxonomy" id="198213"/>
    <lineage>
        <taxon>Eukaryota</taxon>
        <taxon>Viridiplantae</taxon>
        <taxon>Streptophyta</taxon>
        <taxon>Embryophyta</taxon>
        <taxon>Tracheophyta</taxon>
        <taxon>Spermatophyta</taxon>
        <taxon>Magnoliopsida</taxon>
        <taxon>Liliopsida</taxon>
        <taxon>Poales</taxon>
        <taxon>Cyperaceae</taxon>
        <taxon>Cyperoideae</taxon>
        <taxon>Rhynchosporeae</taxon>
        <taxon>Rhynchospora</taxon>
    </lineage>
</organism>
<dbReference type="EMBL" id="JAMRDG010000001">
    <property type="protein sequence ID" value="KAJ3706213.1"/>
    <property type="molecule type" value="Genomic_DNA"/>
</dbReference>
<reference evidence="5 6" key="1">
    <citation type="journal article" date="2022" name="Cell">
        <title>Repeat-based holocentromeres influence genome architecture and karyotype evolution.</title>
        <authorList>
            <person name="Hofstatter P.G."/>
            <person name="Thangavel G."/>
            <person name="Lux T."/>
            <person name="Neumann P."/>
            <person name="Vondrak T."/>
            <person name="Novak P."/>
            <person name="Zhang M."/>
            <person name="Costa L."/>
            <person name="Castellani M."/>
            <person name="Scott A."/>
            <person name="Toegelov H."/>
            <person name="Fuchs J."/>
            <person name="Mata-Sucre Y."/>
            <person name="Dias Y."/>
            <person name="Vanzela A.L.L."/>
            <person name="Huettel B."/>
            <person name="Almeida C.C.S."/>
            <person name="Simkova H."/>
            <person name="Souza G."/>
            <person name="Pedrosa-Harand A."/>
            <person name="Macas J."/>
            <person name="Mayer K.F.X."/>
            <person name="Houben A."/>
            <person name="Marques A."/>
        </authorList>
    </citation>
    <scope>NUCLEOTIDE SEQUENCE [LARGE SCALE GENOMIC DNA]</scope>
    <source>
        <strain evidence="5">RhyTen1mFocal</strain>
    </source>
</reference>